<evidence type="ECO:0000259" key="6">
    <source>
        <dbReference type="Pfam" id="PF08281"/>
    </source>
</evidence>
<feature type="domain" description="RNA polymerase sigma factor 70 region 4 type 2" evidence="6">
    <location>
        <begin position="148"/>
        <end position="200"/>
    </location>
</feature>
<evidence type="ECO:0000259" key="5">
    <source>
        <dbReference type="Pfam" id="PF04542"/>
    </source>
</evidence>
<keyword evidence="8" id="KW-1185">Reference proteome</keyword>
<dbReference type="SUPFAM" id="SSF88659">
    <property type="entry name" value="Sigma3 and sigma4 domains of RNA polymerase sigma factors"/>
    <property type="match status" value="1"/>
</dbReference>
<dbReference type="RefSeq" id="WP_062420936.1">
    <property type="nucleotide sequence ID" value="NZ_BBYA01000008.1"/>
</dbReference>
<dbReference type="GO" id="GO:0006352">
    <property type="term" value="P:DNA-templated transcription initiation"/>
    <property type="evidence" value="ECO:0007669"/>
    <property type="project" value="InterPro"/>
</dbReference>
<organism evidence="7 8">
    <name type="scientific">Leptolinea tardivitalis</name>
    <dbReference type="NCBI Taxonomy" id="229920"/>
    <lineage>
        <taxon>Bacteria</taxon>
        <taxon>Bacillati</taxon>
        <taxon>Chloroflexota</taxon>
        <taxon>Anaerolineae</taxon>
        <taxon>Anaerolineales</taxon>
        <taxon>Anaerolineaceae</taxon>
        <taxon>Leptolinea</taxon>
    </lineage>
</organism>
<dbReference type="PANTHER" id="PTHR43133:SF57">
    <property type="entry name" value="RNA POLYMERASE SIGMA-70 FACTOR"/>
    <property type="match status" value="1"/>
</dbReference>
<evidence type="ECO:0000313" key="8">
    <source>
        <dbReference type="Proteomes" id="UP000050430"/>
    </source>
</evidence>
<dbReference type="InterPro" id="IPR007627">
    <property type="entry name" value="RNA_pol_sigma70_r2"/>
</dbReference>
<dbReference type="InterPro" id="IPR013325">
    <property type="entry name" value="RNA_pol_sigma_r2"/>
</dbReference>
<dbReference type="Pfam" id="PF08281">
    <property type="entry name" value="Sigma70_r4_2"/>
    <property type="match status" value="1"/>
</dbReference>
<evidence type="ECO:0000256" key="3">
    <source>
        <dbReference type="ARBA" id="ARBA00023082"/>
    </source>
</evidence>
<dbReference type="Proteomes" id="UP000050430">
    <property type="component" value="Unassembled WGS sequence"/>
</dbReference>
<dbReference type="PANTHER" id="PTHR43133">
    <property type="entry name" value="RNA POLYMERASE ECF-TYPE SIGMA FACTO"/>
    <property type="match status" value="1"/>
</dbReference>
<dbReference type="GO" id="GO:0003677">
    <property type="term" value="F:DNA binding"/>
    <property type="evidence" value="ECO:0007669"/>
    <property type="project" value="InterPro"/>
</dbReference>
<dbReference type="InterPro" id="IPR013324">
    <property type="entry name" value="RNA_pol_sigma_r3/r4-like"/>
</dbReference>
<dbReference type="OrthoDB" id="157311at2"/>
<dbReference type="InterPro" id="IPR013249">
    <property type="entry name" value="RNA_pol_sigma70_r4_t2"/>
</dbReference>
<evidence type="ECO:0008006" key="9">
    <source>
        <dbReference type="Google" id="ProtNLM"/>
    </source>
</evidence>
<dbReference type="InterPro" id="IPR039425">
    <property type="entry name" value="RNA_pol_sigma-70-like"/>
</dbReference>
<comment type="similarity">
    <text evidence="1">Belongs to the sigma-70 factor family. ECF subfamily.</text>
</comment>
<feature type="domain" description="RNA polymerase sigma-70 region 2" evidence="5">
    <location>
        <begin position="57"/>
        <end position="122"/>
    </location>
</feature>
<dbReference type="Gene3D" id="1.10.10.10">
    <property type="entry name" value="Winged helix-like DNA-binding domain superfamily/Winged helix DNA-binding domain"/>
    <property type="match status" value="1"/>
</dbReference>
<evidence type="ECO:0000256" key="1">
    <source>
        <dbReference type="ARBA" id="ARBA00010641"/>
    </source>
</evidence>
<dbReference type="EMBL" id="LGCK01000007">
    <property type="protein sequence ID" value="KPL72930.1"/>
    <property type="molecule type" value="Genomic_DNA"/>
</dbReference>
<reference evidence="7 8" key="1">
    <citation type="submission" date="2015-07" db="EMBL/GenBank/DDBJ databases">
        <title>Genome sequence of Leptolinea tardivitalis DSM 16556.</title>
        <authorList>
            <person name="Hemp J."/>
            <person name="Ward L.M."/>
            <person name="Pace L.A."/>
            <person name="Fischer W.W."/>
        </authorList>
    </citation>
    <scope>NUCLEOTIDE SEQUENCE [LARGE SCALE GENOMIC DNA]</scope>
    <source>
        <strain evidence="7 8">YMTK-2</strain>
    </source>
</reference>
<proteinExistence type="inferred from homology"/>
<dbReference type="AlphaFoldDB" id="A0A0N8GLM7"/>
<dbReference type="STRING" id="229920.ADM99_07805"/>
<sequence>MTNSIIALPERCVSILALMEGFFKAFSGQNPILMDEAEEEKRLILRAVQDPKAFDDLYRKYVNRVYAYHLVRTNSREEAEDLTSQTFLSALECLSGFRNQGNFSPWLFSIARRKLIDHYRRTENNPVIQDCAATNNLEETIDHKLTLQQVSQALLHLDHDRVEALSLRVFGQLSAAETGQILSKSEGAVRNLVYRAIKDLREQLIPAVNMEEK</sequence>
<protein>
    <recommendedName>
        <fullName evidence="9">RNA polymerase sigma-70 region 2 domain-containing protein</fullName>
    </recommendedName>
</protein>
<dbReference type="InterPro" id="IPR036388">
    <property type="entry name" value="WH-like_DNA-bd_sf"/>
</dbReference>
<gene>
    <name evidence="7" type="ORF">ADM99_07805</name>
</gene>
<dbReference type="Pfam" id="PF04542">
    <property type="entry name" value="Sigma70_r2"/>
    <property type="match status" value="1"/>
</dbReference>
<evidence type="ECO:0000256" key="4">
    <source>
        <dbReference type="ARBA" id="ARBA00023163"/>
    </source>
</evidence>
<accession>A0A0N8GLM7</accession>
<keyword evidence="2" id="KW-0805">Transcription regulation</keyword>
<keyword evidence="4" id="KW-0804">Transcription</keyword>
<dbReference type="InterPro" id="IPR014284">
    <property type="entry name" value="RNA_pol_sigma-70_dom"/>
</dbReference>
<dbReference type="Gene3D" id="1.10.1740.10">
    <property type="match status" value="1"/>
</dbReference>
<comment type="caution">
    <text evidence="7">The sequence shown here is derived from an EMBL/GenBank/DDBJ whole genome shotgun (WGS) entry which is preliminary data.</text>
</comment>
<evidence type="ECO:0000313" key="7">
    <source>
        <dbReference type="EMBL" id="KPL72930.1"/>
    </source>
</evidence>
<dbReference type="SUPFAM" id="SSF88946">
    <property type="entry name" value="Sigma2 domain of RNA polymerase sigma factors"/>
    <property type="match status" value="1"/>
</dbReference>
<name>A0A0N8GLM7_9CHLR</name>
<evidence type="ECO:0000256" key="2">
    <source>
        <dbReference type="ARBA" id="ARBA00023015"/>
    </source>
</evidence>
<dbReference type="NCBIfam" id="TIGR02937">
    <property type="entry name" value="sigma70-ECF"/>
    <property type="match status" value="1"/>
</dbReference>
<keyword evidence="3" id="KW-0731">Sigma factor</keyword>
<dbReference type="GO" id="GO:0016987">
    <property type="term" value="F:sigma factor activity"/>
    <property type="evidence" value="ECO:0007669"/>
    <property type="project" value="UniProtKB-KW"/>
</dbReference>